<organism evidence="1 2">
    <name type="scientific">Trachymyrmex septentrionalis</name>
    <dbReference type="NCBI Taxonomy" id="34720"/>
    <lineage>
        <taxon>Eukaryota</taxon>
        <taxon>Metazoa</taxon>
        <taxon>Ecdysozoa</taxon>
        <taxon>Arthropoda</taxon>
        <taxon>Hexapoda</taxon>
        <taxon>Insecta</taxon>
        <taxon>Pterygota</taxon>
        <taxon>Neoptera</taxon>
        <taxon>Endopterygota</taxon>
        <taxon>Hymenoptera</taxon>
        <taxon>Apocrita</taxon>
        <taxon>Aculeata</taxon>
        <taxon>Formicoidea</taxon>
        <taxon>Formicidae</taxon>
        <taxon>Myrmicinae</taxon>
        <taxon>Trachymyrmex</taxon>
    </lineage>
</organism>
<protein>
    <submittedName>
        <fullName evidence="1">Uncharacterized protein</fullName>
    </submittedName>
</protein>
<keyword evidence="2" id="KW-1185">Reference proteome</keyword>
<evidence type="ECO:0000313" key="2">
    <source>
        <dbReference type="Proteomes" id="UP000078541"/>
    </source>
</evidence>
<proteinExistence type="predicted"/>
<reference evidence="1 2" key="1">
    <citation type="submission" date="2016-03" db="EMBL/GenBank/DDBJ databases">
        <title>Trachymyrmex septentrionalis WGS genome.</title>
        <authorList>
            <person name="Nygaard S."/>
            <person name="Hu H."/>
            <person name="Boomsma J."/>
            <person name="Zhang G."/>
        </authorList>
    </citation>
    <scope>NUCLEOTIDE SEQUENCE [LARGE SCALE GENOMIC DNA]</scope>
    <source>
        <strain evidence="1">Tsep2-gDNA-1</strain>
        <tissue evidence="1">Whole body</tissue>
    </source>
</reference>
<gene>
    <name evidence="1" type="ORF">ALC56_01236</name>
</gene>
<sequence length="84" mass="10062">MLNERKTRKFDSEYVGPYPIVEMLDNGNELLYRKNRTRVVHSNRFRKAYYGEPGWPLSCFADKFQNFGHTRPGSLRQLPRQLRL</sequence>
<dbReference type="Proteomes" id="UP000078541">
    <property type="component" value="Unassembled WGS sequence"/>
</dbReference>
<accession>A0A151K0Q8</accession>
<dbReference type="EMBL" id="KQ981236">
    <property type="protein sequence ID" value="KYN44322.1"/>
    <property type="molecule type" value="Genomic_DNA"/>
</dbReference>
<evidence type="ECO:0000313" key="1">
    <source>
        <dbReference type="EMBL" id="KYN44322.1"/>
    </source>
</evidence>
<name>A0A151K0Q8_9HYME</name>
<dbReference type="AlphaFoldDB" id="A0A151K0Q8"/>